<dbReference type="NCBIfam" id="NF046055">
    <property type="entry name" value="restr_BPTD_3080"/>
    <property type="match status" value="1"/>
</dbReference>
<dbReference type="Proteomes" id="UP000426424">
    <property type="component" value="Chromosome"/>
</dbReference>
<dbReference type="OrthoDB" id="9803459at2"/>
<reference evidence="3 4" key="1">
    <citation type="submission" date="2019-12" db="EMBL/GenBank/DDBJ databases">
        <title>The complete genome of the thermophilic, anoxygenic phototrophic gammaproteobacterium Thermochromatium tepidum.</title>
        <authorList>
            <person name="Sattley W.M."/>
            <person name="Swingley W.D."/>
            <person name="Burchell B.M."/>
            <person name="Gurbani S.A."/>
            <person name="Kujawa C.M."/>
            <person name="Nuccio D.A."/>
            <person name="Schladweiler J."/>
            <person name="Shaffer K.N."/>
            <person name="Stokes L.M."/>
            <person name="Touchman J.W."/>
            <person name="Blankenship R.E."/>
            <person name="Madigan M.T."/>
        </authorList>
    </citation>
    <scope>NUCLEOTIDE SEQUENCE [LARGE SCALE GENOMIC DNA]</scope>
    <source>
        <strain evidence="3 4">ATCC 43061</strain>
    </source>
</reference>
<dbReference type="InterPro" id="IPR006935">
    <property type="entry name" value="Helicase/UvrB_N"/>
</dbReference>
<feature type="compositionally biased region" description="Acidic residues" evidence="1">
    <location>
        <begin position="528"/>
        <end position="537"/>
    </location>
</feature>
<dbReference type="InterPro" id="IPR027417">
    <property type="entry name" value="P-loop_NTPase"/>
</dbReference>
<feature type="domain" description="Helicase/UvrB N-terminal" evidence="2">
    <location>
        <begin position="196"/>
        <end position="386"/>
    </location>
</feature>
<organism evidence="3 4">
    <name type="scientific">Thermochromatium tepidum ATCC 43061</name>
    <dbReference type="NCBI Taxonomy" id="316276"/>
    <lineage>
        <taxon>Bacteria</taxon>
        <taxon>Pseudomonadati</taxon>
        <taxon>Pseudomonadota</taxon>
        <taxon>Gammaproteobacteria</taxon>
        <taxon>Chromatiales</taxon>
        <taxon>Chromatiaceae</taxon>
        <taxon>Thermochromatium</taxon>
    </lineage>
</organism>
<dbReference type="EMBL" id="CP039268">
    <property type="protein sequence ID" value="QGU32853.1"/>
    <property type="molecule type" value="Genomic_DNA"/>
</dbReference>
<evidence type="ECO:0000256" key="1">
    <source>
        <dbReference type="SAM" id="MobiDB-lite"/>
    </source>
</evidence>
<dbReference type="SUPFAM" id="SSF52540">
    <property type="entry name" value="P-loop containing nucleoside triphosphate hydrolases"/>
    <property type="match status" value="2"/>
</dbReference>
<dbReference type="KEGG" id="ttp:E6P07_07585"/>
<feature type="region of interest" description="Disordered" evidence="1">
    <location>
        <begin position="528"/>
        <end position="549"/>
    </location>
</feature>
<dbReference type="GO" id="GO:0005829">
    <property type="term" value="C:cytosol"/>
    <property type="evidence" value="ECO:0007669"/>
    <property type="project" value="TreeGrafter"/>
</dbReference>
<dbReference type="RefSeq" id="WP_153975047.1">
    <property type="nucleotide sequence ID" value="NZ_CP039268.1"/>
</dbReference>
<sequence>MARKSGPGKDAAQDELDIPVQPVSKPILCNPYQAPDKHWVYDNDGTARLEVGRRPAGYWYKSKRTGSAQLSLAGFTEEQRDDIPLVNLLRDDVERWRNAKYEGATSITKQLLHHWAREDRPRRLFFCQREAVETIVYLTEILGSGKRPRWNTKLFSEDYQKLRLGEQPSFITSVEGVVPPTLVDLPNEAGLPPLTRYGCKMATGSGKTVVMAMLIAWAFCNRGRVSGDSRFPNAALVVCPNLTIYERLQVLRPEREDNYYERFDLVPSQLLPELRKGKVLITNWHKFAPESEHAEGGKSYAVVNKGEESPEAFARRVLGDLYERAPIMVLNDEAHHAYRPRPVGEDEDLTAKEKAEREEATVWVSGLDRLNQACGVAFCVDLSATPFYLAGSGYVEGSPFPWLVSDFGLVDAIESGIVKIPRLPVSDTTGRPDPKYFKLWEWVVAEAKRNGDRLTRGKPSPETAWKYAEDALTTLASQYKERFEYVQNADNRQDKVPPVMIVVADNTQIAELFYKQISGEETVEAVGAEDFEDEDEEAAGKKSKKRAKTRTTYGTGKLFPELFSNTQDSKPTLRIDSKLLAEAESGTASGTKRDAAEVLREIVDTVGKVGKPGEQVRCVVSVQMLSEGWDANNVTHIFGLRAFGSQLLCEQVVGRGLRRMDYTLDPETGLFTEEYVDVYGVPFSIIPFKGRTTQEPAPEDKPKQHVRALPERAGFEIKFPNIEGYVFGLKKNTIRADVASMEPLTLELSNNPTAVFVKPQVGYGSGHPGMGGGFATELQDREAYYRSTHLQTIQFEIARLVTTALTEGIPGVSVSEAKKRLVARHQLFPQVYRLVDAYVRQKVDFRGCNPCELGLETYVKRIVSRLVDAIEPDTESGEPPLMPRLNRYKPIGSTAEVNFKTTRPTVATERSHINQVVKDNASWEGKAVFQLESARETVFCYARNDHLELGIPYEYLGNQKTYFPDFVVRLKNGVTLLLEIKGYADNQDHAKHDAAKRWVSAANNWGQLGRWAFHVCKDPDLLVSELQRLATPQQ</sequence>
<name>A0A6I6E868_THETI</name>
<evidence type="ECO:0000313" key="3">
    <source>
        <dbReference type="EMBL" id="QGU32853.1"/>
    </source>
</evidence>
<dbReference type="InterPro" id="IPR050742">
    <property type="entry name" value="Helicase_Restrict-Modif_Enz"/>
</dbReference>
<dbReference type="AlphaFoldDB" id="A0A6I6E868"/>
<dbReference type="GO" id="GO:0016787">
    <property type="term" value="F:hydrolase activity"/>
    <property type="evidence" value="ECO:0007669"/>
    <property type="project" value="InterPro"/>
</dbReference>
<protein>
    <recommendedName>
        <fullName evidence="2">Helicase/UvrB N-terminal domain-containing protein</fullName>
    </recommendedName>
</protein>
<dbReference type="Pfam" id="PF04851">
    <property type="entry name" value="ResIII"/>
    <property type="match status" value="1"/>
</dbReference>
<proteinExistence type="predicted"/>
<accession>A0A6I6E868</accession>
<dbReference type="PANTHER" id="PTHR47396">
    <property type="entry name" value="TYPE I RESTRICTION ENZYME ECOKI R PROTEIN"/>
    <property type="match status" value="1"/>
</dbReference>
<keyword evidence="4" id="KW-1185">Reference proteome</keyword>
<dbReference type="REBASE" id="376119">
    <property type="entry name" value="Tte43061ORF7580P"/>
</dbReference>
<evidence type="ECO:0000313" key="4">
    <source>
        <dbReference type="Proteomes" id="UP000426424"/>
    </source>
</evidence>
<dbReference type="GO" id="GO:0005524">
    <property type="term" value="F:ATP binding"/>
    <property type="evidence" value="ECO:0007669"/>
    <property type="project" value="InterPro"/>
</dbReference>
<dbReference type="GO" id="GO:0003677">
    <property type="term" value="F:DNA binding"/>
    <property type="evidence" value="ECO:0007669"/>
    <property type="project" value="InterPro"/>
</dbReference>
<dbReference type="PANTHER" id="PTHR47396:SF1">
    <property type="entry name" value="ATP-DEPENDENT HELICASE IRC3-RELATED"/>
    <property type="match status" value="1"/>
</dbReference>
<evidence type="ECO:0000259" key="2">
    <source>
        <dbReference type="Pfam" id="PF04851"/>
    </source>
</evidence>
<dbReference type="Gene3D" id="3.40.91.30">
    <property type="match status" value="1"/>
</dbReference>
<dbReference type="Gene3D" id="3.40.50.300">
    <property type="entry name" value="P-loop containing nucleotide triphosphate hydrolases"/>
    <property type="match status" value="2"/>
</dbReference>
<gene>
    <name evidence="3" type="ORF">E6P07_07585</name>
</gene>